<proteinExistence type="inferred from homology"/>
<accession>A0A7W4I3P6</accession>
<dbReference type="InterPro" id="IPR018470">
    <property type="entry name" value="Metal-bd_Tp34-typ"/>
</dbReference>
<evidence type="ECO:0000256" key="2">
    <source>
        <dbReference type="ARBA" id="ARBA00022729"/>
    </source>
</evidence>
<dbReference type="Gene3D" id="2.60.40.2480">
    <property type="entry name" value="Periplasmic metal-binding protein Tp34-type"/>
    <property type="match status" value="1"/>
</dbReference>
<sequence length="176" mass="18983">MEKMTARFLAASALAVTLLGVAAPALAREYPIGGPVYAHDMEIAANYLVGIEVAPMMAGMPTGPDSIHLETDIHATADNVWGFPDGGWVPYLTVTYTLTRAGSPWKQTGTLHAMTAKDGPHYADNVRMDGPGTYTVVFRYGSPEANGFMHHVDQETGTPGFWAPFAESFTFAYPQK</sequence>
<dbReference type="Proteomes" id="UP000550787">
    <property type="component" value="Unassembled WGS sequence"/>
</dbReference>
<comment type="caution">
    <text evidence="4">The sequence shown here is derived from an EMBL/GenBank/DDBJ whole genome shotgun (WGS) entry which is preliminary data.</text>
</comment>
<dbReference type="PIRSF" id="PIRSF017018">
    <property type="entry name" value="Tp34"/>
    <property type="match status" value="1"/>
</dbReference>
<comment type="similarity">
    <text evidence="1">Belongs to the UPF0423 family.</text>
</comment>
<protein>
    <submittedName>
        <fullName evidence="4">Iron transporter</fullName>
    </submittedName>
</protein>
<reference evidence="4 5" key="1">
    <citation type="submission" date="2020-04" db="EMBL/GenBank/DDBJ databases">
        <title>Description of novel Gluconacetobacter.</title>
        <authorList>
            <person name="Sombolestani A."/>
        </authorList>
    </citation>
    <scope>NUCLEOTIDE SEQUENCE [LARGE SCALE GENOMIC DNA]</scope>
    <source>
        <strain evidence="4 5">LMG 7603</strain>
    </source>
</reference>
<dbReference type="AlphaFoldDB" id="A0A7W4I3P6"/>
<dbReference type="InterPro" id="IPR038482">
    <property type="entry name" value="Tp34-type_sf"/>
</dbReference>
<evidence type="ECO:0000256" key="3">
    <source>
        <dbReference type="SAM" id="SignalP"/>
    </source>
</evidence>
<evidence type="ECO:0000313" key="5">
    <source>
        <dbReference type="Proteomes" id="UP000550787"/>
    </source>
</evidence>
<name>A0A7W4I3P6_GLUDI</name>
<dbReference type="Pfam" id="PF10634">
    <property type="entry name" value="Iron_transport"/>
    <property type="match status" value="1"/>
</dbReference>
<evidence type="ECO:0000313" key="4">
    <source>
        <dbReference type="EMBL" id="MBB2155149.1"/>
    </source>
</evidence>
<keyword evidence="2 3" id="KW-0732">Signal</keyword>
<gene>
    <name evidence="4" type="ORF">HLH33_02305</name>
</gene>
<evidence type="ECO:0000256" key="1">
    <source>
        <dbReference type="ARBA" id="ARBA00010013"/>
    </source>
</evidence>
<feature type="signal peptide" evidence="3">
    <location>
        <begin position="1"/>
        <end position="27"/>
    </location>
</feature>
<dbReference type="OMA" id="GRFWTEP"/>
<organism evidence="4 5">
    <name type="scientific">Gluconacetobacter diazotrophicus</name>
    <name type="common">Acetobacter diazotrophicus</name>
    <dbReference type="NCBI Taxonomy" id="33996"/>
    <lineage>
        <taxon>Bacteria</taxon>
        <taxon>Pseudomonadati</taxon>
        <taxon>Pseudomonadota</taxon>
        <taxon>Alphaproteobacteria</taxon>
        <taxon>Acetobacterales</taxon>
        <taxon>Acetobacteraceae</taxon>
        <taxon>Gluconacetobacter</taxon>
    </lineage>
</organism>
<feature type="chain" id="PRO_5031457392" evidence="3">
    <location>
        <begin position="28"/>
        <end position="176"/>
    </location>
</feature>
<dbReference type="EMBL" id="JABEQG010000002">
    <property type="protein sequence ID" value="MBB2155149.1"/>
    <property type="molecule type" value="Genomic_DNA"/>
</dbReference>